<evidence type="ECO:0008006" key="5">
    <source>
        <dbReference type="Google" id="ProtNLM"/>
    </source>
</evidence>
<evidence type="ECO:0000256" key="2">
    <source>
        <dbReference type="ARBA" id="ARBA00022704"/>
    </source>
</evidence>
<organism evidence="3 4">
    <name type="scientific">Cellulophaga algicola (strain DSM 14237 / IC166 / ACAM 630)</name>
    <dbReference type="NCBI Taxonomy" id="688270"/>
    <lineage>
        <taxon>Bacteria</taxon>
        <taxon>Pseudomonadati</taxon>
        <taxon>Bacteroidota</taxon>
        <taxon>Flavobacteriia</taxon>
        <taxon>Flavobacteriales</taxon>
        <taxon>Flavobacteriaceae</taxon>
        <taxon>Cellulophaga</taxon>
    </lineage>
</organism>
<evidence type="ECO:0000313" key="4">
    <source>
        <dbReference type="Proteomes" id="UP000008634"/>
    </source>
</evidence>
<dbReference type="Gene3D" id="2.60.40.2020">
    <property type="match status" value="1"/>
</dbReference>
<sequence length="117" mass="13267">MLSIGLVTIGCGRPITKNDNGRIIELSEDDVFTIKLKEPVQSEYEWSIVSKNNHIKLTEPIIRNDTDISTEFTFEFKTVGTGEDFLKLVYTNGPFIKDSFELRVIVGTIGRIEANER</sequence>
<dbReference type="GO" id="GO:0004869">
    <property type="term" value="F:cysteine-type endopeptidase inhibitor activity"/>
    <property type="evidence" value="ECO:0007669"/>
    <property type="project" value="UniProtKB-KW"/>
</dbReference>
<proteinExistence type="predicted"/>
<dbReference type="AlphaFoldDB" id="E6XEG9"/>
<evidence type="ECO:0000313" key="3">
    <source>
        <dbReference type="EMBL" id="ADV50259.1"/>
    </source>
</evidence>
<name>E6XEG9_CELAD</name>
<dbReference type="eggNOG" id="COG5513">
    <property type="taxonomic scope" value="Bacteria"/>
</dbReference>
<dbReference type="EMBL" id="CP002453">
    <property type="protein sequence ID" value="ADV50259.1"/>
    <property type="molecule type" value="Genomic_DNA"/>
</dbReference>
<gene>
    <name evidence="3" type="ordered locus">Celal_2984</name>
</gene>
<evidence type="ECO:0000256" key="1">
    <source>
        <dbReference type="ARBA" id="ARBA00022690"/>
    </source>
</evidence>
<dbReference type="HOGENOM" id="CLU_2080547_0_0_10"/>
<keyword evidence="2" id="KW-0789">Thiol protease inhibitor</keyword>
<dbReference type="SUPFAM" id="SSF141066">
    <property type="entry name" value="ICP-like"/>
    <property type="match status" value="1"/>
</dbReference>
<keyword evidence="1" id="KW-0646">Protease inhibitor</keyword>
<dbReference type="KEGG" id="cao:Celal_2984"/>
<reference evidence="3 4" key="1">
    <citation type="journal article" date="2010" name="Stand. Genomic Sci.">
        <title>Complete genome sequence of Cellulophaga algicola type strain (IC166).</title>
        <authorList>
            <person name="Abt B."/>
            <person name="Lu M."/>
            <person name="Misra M."/>
            <person name="Han C."/>
            <person name="Nolan M."/>
            <person name="Lucas S."/>
            <person name="Hammon N."/>
            <person name="Deshpande S."/>
            <person name="Cheng J.F."/>
            <person name="Tapia R."/>
            <person name="Goodwin L."/>
            <person name="Pitluck S."/>
            <person name="Liolios K."/>
            <person name="Pagani I."/>
            <person name="Ivanova N."/>
            <person name="Mavromatis K."/>
            <person name="Ovchinikova G."/>
            <person name="Pati A."/>
            <person name="Chen A."/>
            <person name="Palaniappan K."/>
            <person name="Land M."/>
            <person name="Hauser L."/>
            <person name="Chang Y.J."/>
            <person name="Jeffries C.D."/>
            <person name="Detter J.C."/>
            <person name="Brambilla E."/>
            <person name="Rohde M."/>
            <person name="Tindall B.J."/>
            <person name="Goker M."/>
            <person name="Woyke T."/>
            <person name="Bristow J."/>
            <person name="Eisen J.A."/>
            <person name="Markowitz V."/>
            <person name="Hugenholtz P."/>
            <person name="Kyrpides N.C."/>
            <person name="Klenk H.P."/>
            <person name="Lapidus A."/>
        </authorList>
    </citation>
    <scope>NUCLEOTIDE SEQUENCE [LARGE SCALE GENOMIC DNA]</scope>
    <source>
        <strain evidence="4">DSM 14237 / IC166 / ACAM 630</strain>
    </source>
</reference>
<protein>
    <recommendedName>
        <fullName evidence="5">Proteinase inhibitor I42 chagasin domain-containing protein</fullName>
    </recommendedName>
</protein>
<keyword evidence="4" id="KW-1185">Reference proteome</keyword>
<dbReference type="InterPro" id="IPR036331">
    <property type="entry name" value="Chagasin-like_sf"/>
</dbReference>
<accession>E6XEG9</accession>
<dbReference type="Proteomes" id="UP000008634">
    <property type="component" value="Chromosome"/>
</dbReference>